<evidence type="ECO:0000256" key="5">
    <source>
        <dbReference type="HAMAP-Rule" id="MF_01184"/>
    </source>
</evidence>
<evidence type="ECO:0000259" key="7">
    <source>
        <dbReference type="Pfam" id="PF00156"/>
    </source>
</evidence>
<dbReference type="GO" id="GO:0000310">
    <property type="term" value="F:xanthine phosphoribosyltransferase activity"/>
    <property type="evidence" value="ECO:0007669"/>
    <property type="project" value="UniProtKB-UniRule"/>
</dbReference>
<evidence type="ECO:0000256" key="1">
    <source>
        <dbReference type="ARBA" id="ARBA00022490"/>
    </source>
</evidence>
<comment type="subcellular location">
    <subcellularLocation>
        <location evidence="5">Cytoplasm</location>
    </subcellularLocation>
</comment>
<keyword evidence="2 5" id="KW-0328">Glycosyltransferase</keyword>
<dbReference type="AlphaFoldDB" id="A0A6P1MJV5"/>
<comment type="catalytic activity">
    <reaction evidence="5">
        <text>XMP + diphosphate = xanthine + 5-phospho-alpha-D-ribose 1-diphosphate</text>
        <dbReference type="Rhea" id="RHEA:10800"/>
        <dbReference type="ChEBI" id="CHEBI:17712"/>
        <dbReference type="ChEBI" id="CHEBI:33019"/>
        <dbReference type="ChEBI" id="CHEBI:57464"/>
        <dbReference type="ChEBI" id="CHEBI:58017"/>
        <dbReference type="EC" id="2.4.2.22"/>
    </reaction>
</comment>
<sequence length="190" mass="20783">MESLKQKILAEGQVLGEDIVKVDGFLNHQIDVKFMEEIGKEFRARFNDVKVDRILTVESSGIAIACEASRYFDYVPVVFAKKVAPNTMAEGCYSAEARSFTKGTVSNLRVAKRFLQPGDKVLIVDDFLAFGEASVALAKMVRKAGAEVVGVGAVIEKEFQGGGAKLREIGCRVESLVVIEKFEKGKIVFA</sequence>
<gene>
    <name evidence="5" type="primary">xpt</name>
    <name evidence="8" type="ORF">Ami3637_05500</name>
</gene>
<dbReference type="PANTHER" id="PTHR43864">
    <property type="entry name" value="HYPOXANTHINE/GUANINE PHOSPHORIBOSYLTRANSFERASE"/>
    <property type="match status" value="1"/>
</dbReference>
<dbReference type="HAMAP" id="MF_01184">
    <property type="entry name" value="XPRTase"/>
    <property type="match status" value="1"/>
</dbReference>
<evidence type="ECO:0000256" key="2">
    <source>
        <dbReference type="ARBA" id="ARBA00022676"/>
    </source>
</evidence>
<dbReference type="EC" id="2.4.2.22" evidence="5 6"/>
<keyword evidence="9" id="KW-1185">Reference proteome</keyword>
<feature type="binding site" evidence="5">
    <location>
        <position position="27"/>
    </location>
    <ligand>
        <name>xanthine</name>
        <dbReference type="ChEBI" id="CHEBI:17712"/>
    </ligand>
</feature>
<protein>
    <recommendedName>
        <fullName evidence="5 6">Xanthine phosphoribosyltransferase</fullName>
        <shortName evidence="5">XPRTase</shortName>
        <ecNumber evidence="5 6">2.4.2.22</ecNumber>
    </recommendedName>
</protein>
<keyword evidence="1 5" id="KW-0963">Cytoplasm</keyword>
<organism evidence="8 9">
    <name type="scientific">Aminipila terrae</name>
    <dbReference type="NCBI Taxonomy" id="2697030"/>
    <lineage>
        <taxon>Bacteria</taxon>
        <taxon>Bacillati</taxon>
        <taxon>Bacillota</taxon>
        <taxon>Clostridia</taxon>
        <taxon>Peptostreptococcales</taxon>
        <taxon>Anaerovoracaceae</taxon>
        <taxon>Aminipila</taxon>
    </lineage>
</organism>
<dbReference type="Proteomes" id="UP000463883">
    <property type="component" value="Chromosome"/>
</dbReference>
<evidence type="ECO:0000313" key="8">
    <source>
        <dbReference type="EMBL" id="QHI71916.1"/>
    </source>
</evidence>
<name>A0A6P1MJV5_9FIRM</name>
<dbReference type="Gene3D" id="3.40.50.2020">
    <property type="match status" value="1"/>
</dbReference>
<dbReference type="KEGG" id="amic:Ami3637_05500"/>
<dbReference type="CDD" id="cd06223">
    <property type="entry name" value="PRTases_typeI"/>
    <property type="match status" value="1"/>
</dbReference>
<dbReference type="InterPro" id="IPR029057">
    <property type="entry name" value="PRTase-like"/>
</dbReference>
<reference evidence="8 9" key="1">
    <citation type="submission" date="2020-01" db="EMBL/GenBank/DDBJ databases">
        <title>Genomic analysis of Aminipila sp. CBA3637.</title>
        <authorList>
            <person name="Kim Y.B."/>
            <person name="Roh S.W."/>
        </authorList>
    </citation>
    <scope>NUCLEOTIDE SEQUENCE [LARGE SCALE GENOMIC DNA]</scope>
    <source>
        <strain evidence="8 9">CBA3637</strain>
    </source>
</reference>
<comment type="similarity">
    <text evidence="5">Belongs to the purine/pyrimidine phosphoribosyltransferase family. Xpt subfamily.</text>
</comment>
<comment type="pathway">
    <text evidence="5">Purine metabolism; XMP biosynthesis via salvage pathway; XMP from xanthine: step 1/1.</text>
</comment>
<proteinExistence type="inferred from homology"/>
<feature type="binding site" evidence="5">
    <location>
        <begin position="129"/>
        <end position="133"/>
    </location>
    <ligand>
        <name>5-phospho-alpha-D-ribose 1-diphosphate</name>
        <dbReference type="ChEBI" id="CHEBI:58017"/>
    </ligand>
</feature>
<dbReference type="Pfam" id="PF00156">
    <property type="entry name" value="Pribosyltran"/>
    <property type="match status" value="1"/>
</dbReference>
<evidence type="ECO:0000256" key="6">
    <source>
        <dbReference type="NCBIfam" id="TIGR01744"/>
    </source>
</evidence>
<keyword evidence="4 5" id="KW-0660">Purine salvage</keyword>
<evidence type="ECO:0000313" key="9">
    <source>
        <dbReference type="Proteomes" id="UP000463883"/>
    </source>
</evidence>
<dbReference type="UniPathway" id="UPA00602">
    <property type="reaction ID" value="UER00658"/>
</dbReference>
<comment type="function">
    <text evidence="5">Converts the preformed base xanthine, a product of nucleic acid breakdown, to xanthosine 5'-monophosphate (XMP), so it can be reused for RNA or DNA synthesis.</text>
</comment>
<dbReference type="NCBIfam" id="TIGR01744">
    <property type="entry name" value="XPRTase"/>
    <property type="match status" value="1"/>
</dbReference>
<comment type="caution">
    <text evidence="5">Lacks conserved residue(s) required for the propagation of feature annotation.</text>
</comment>
<evidence type="ECO:0000256" key="3">
    <source>
        <dbReference type="ARBA" id="ARBA00022679"/>
    </source>
</evidence>
<dbReference type="InterPro" id="IPR010079">
    <property type="entry name" value="Xanthine_PRibTrfase"/>
</dbReference>
<dbReference type="RefSeq" id="WP_162361686.1">
    <property type="nucleotide sequence ID" value="NZ_CP047591.1"/>
</dbReference>
<dbReference type="SUPFAM" id="SSF53271">
    <property type="entry name" value="PRTase-like"/>
    <property type="match status" value="1"/>
</dbReference>
<dbReference type="GO" id="GO:0006166">
    <property type="term" value="P:purine ribonucleoside salvage"/>
    <property type="evidence" value="ECO:0007669"/>
    <property type="project" value="UniProtKB-KW"/>
</dbReference>
<dbReference type="PANTHER" id="PTHR43864:SF1">
    <property type="entry name" value="XANTHINE PHOSPHORIBOSYLTRANSFERASE"/>
    <property type="match status" value="1"/>
</dbReference>
<dbReference type="GO" id="GO:0005737">
    <property type="term" value="C:cytoplasm"/>
    <property type="evidence" value="ECO:0007669"/>
    <property type="project" value="UniProtKB-SubCell"/>
</dbReference>
<dbReference type="EMBL" id="CP047591">
    <property type="protein sequence ID" value="QHI71916.1"/>
    <property type="molecule type" value="Genomic_DNA"/>
</dbReference>
<dbReference type="InterPro" id="IPR050118">
    <property type="entry name" value="Pur/Pyrimidine_PRTase"/>
</dbReference>
<keyword evidence="3 5" id="KW-0808">Transferase</keyword>
<dbReference type="GO" id="GO:0046110">
    <property type="term" value="P:xanthine metabolic process"/>
    <property type="evidence" value="ECO:0007669"/>
    <property type="project" value="UniProtKB-UniRule"/>
</dbReference>
<feature type="binding site" evidence="5">
    <location>
        <position position="157"/>
    </location>
    <ligand>
        <name>xanthine</name>
        <dbReference type="ChEBI" id="CHEBI:17712"/>
    </ligand>
</feature>
<comment type="subunit">
    <text evidence="5">Homodimer.</text>
</comment>
<accession>A0A6P1MJV5</accession>
<dbReference type="InterPro" id="IPR000836">
    <property type="entry name" value="PRTase_dom"/>
</dbReference>
<evidence type="ECO:0000256" key="4">
    <source>
        <dbReference type="ARBA" id="ARBA00022726"/>
    </source>
</evidence>
<feature type="domain" description="Phosphoribosyltransferase" evidence="7">
    <location>
        <begin position="48"/>
        <end position="157"/>
    </location>
</feature>
<dbReference type="NCBIfam" id="NF006671">
    <property type="entry name" value="PRK09219.1"/>
    <property type="match status" value="1"/>
</dbReference>
<dbReference type="GO" id="GO:0032265">
    <property type="term" value="P:XMP salvage"/>
    <property type="evidence" value="ECO:0007669"/>
    <property type="project" value="UniProtKB-UniRule"/>
</dbReference>